<keyword evidence="2" id="KW-1185">Reference proteome</keyword>
<name>K0TJ84_THAOC</name>
<dbReference type="Proteomes" id="UP000266841">
    <property type="component" value="Unassembled WGS sequence"/>
</dbReference>
<protein>
    <submittedName>
        <fullName evidence="1">Uncharacterized protein</fullName>
    </submittedName>
</protein>
<sequence>MNRSARIEIMHPASHFLYGVLRDQGYLSGPSRIQATLSIILPLCGMASDQACNTSRLNHEEISSFIPSRYSQDSNCLKNMEIDGQGICWRFKTLS</sequence>
<dbReference type="EMBL" id="AGNL01008263">
    <property type="protein sequence ID" value="EJK70642.1"/>
    <property type="molecule type" value="Genomic_DNA"/>
</dbReference>
<evidence type="ECO:0000313" key="2">
    <source>
        <dbReference type="Proteomes" id="UP000266841"/>
    </source>
</evidence>
<evidence type="ECO:0000313" key="1">
    <source>
        <dbReference type="EMBL" id="EJK70642.1"/>
    </source>
</evidence>
<proteinExistence type="predicted"/>
<dbReference type="AlphaFoldDB" id="K0TJ84"/>
<organism evidence="1 2">
    <name type="scientific">Thalassiosira oceanica</name>
    <name type="common">Marine diatom</name>
    <dbReference type="NCBI Taxonomy" id="159749"/>
    <lineage>
        <taxon>Eukaryota</taxon>
        <taxon>Sar</taxon>
        <taxon>Stramenopiles</taxon>
        <taxon>Ochrophyta</taxon>
        <taxon>Bacillariophyta</taxon>
        <taxon>Coscinodiscophyceae</taxon>
        <taxon>Thalassiosirophycidae</taxon>
        <taxon>Thalassiosirales</taxon>
        <taxon>Thalassiosiraceae</taxon>
        <taxon>Thalassiosira</taxon>
    </lineage>
</organism>
<reference evidence="1 2" key="1">
    <citation type="journal article" date="2012" name="Genome Biol.">
        <title>Genome and low-iron response of an oceanic diatom adapted to chronic iron limitation.</title>
        <authorList>
            <person name="Lommer M."/>
            <person name="Specht M."/>
            <person name="Roy A.S."/>
            <person name="Kraemer L."/>
            <person name="Andreson R."/>
            <person name="Gutowska M.A."/>
            <person name="Wolf J."/>
            <person name="Bergner S.V."/>
            <person name="Schilhabel M.B."/>
            <person name="Klostermeier U.C."/>
            <person name="Beiko R.G."/>
            <person name="Rosenstiel P."/>
            <person name="Hippler M."/>
            <person name="Laroche J."/>
        </authorList>
    </citation>
    <scope>NUCLEOTIDE SEQUENCE [LARGE SCALE GENOMIC DNA]</scope>
    <source>
        <strain evidence="1 2">CCMP1005</strain>
    </source>
</reference>
<comment type="caution">
    <text evidence="1">The sequence shown here is derived from an EMBL/GenBank/DDBJ whole genome shotgun (WGS) entry which is preliminary data.</text>
</comment>
<accession>K0TJ84</accession>
<gene>
    <name evidence="1" type="ORF">THAOC_07981</name>
</gene>